<keyword evidence="4" id="KW-0238">DNA-binding</keyword>
<dbReference type="InterPro" id="IPR002078">
    <property type="entry name" value="Sigma_54_int"/>
</dbReference>
<dbReference type="PROSITE" id="PS00688">
    <property type="entry name" value="SIGMA54_INTERACT_3"/>
    <property type="match status" value="1"/>
</dbReference>
<dbReference type="InterPro" id="IPR025662">
    <property type="entry name" value="Sigma_54_int_dom_ATP-bd_1"/>
</dbReference>
<dbReference type="InterPro" id="IPR025943">
    <property type="entry name" value="Sigma_54_int_dom_ATP-bd_2"/>
</dbReference>
<dbReference type="SMART" id="SM00382">
    <property type="entry name" value="AAA"/>
    <property type="match status" value="1"/>
</dbReference>
<dbReference type="PROSITE" id="PS00676">
    <property type="entry name" value="SIGMA54_INTERACT_2"/>
    <property type="match status" value="1"/>
</dbReference>
<dbReference type="Gene3D" id="1.10.10.60">
    <property type="entry name" value="Homeodomain-like"/>
    <property type="match status" value="1"/>
</dbReference>
<evidence type="ECO:0000256" key="4">
    <source>
        <dbReference type="ARBA" id="ARBA00023125"/>
    </source>
</evidence>
<dbReference type="SUPFAM" id="SSF52540">
    <property type="entry name" value="P-loop containing nucleoside triphosphate hydrolases"/>
    <property type="match status" value="1"/>
</dbReference>
<accession>A0A6C0U3N5</accession>
<evidence type="ECO:0000313" key="8">
    <source>
        <dbReference type="Proteomes" id="UP000477680"/>
    </source>
</evidence>
<keyword evidence="2" id="KW-0067">ATP-binding</keyword>
<dbReference type="InterPro" id="IPR003593">
    <property type="entry name" value="AAA+_ATPase"/>
</dbReference>
<dbReference type="InterPro" id="IPR058031">
    <property type="entry name" value="AAA_lid_NorR"/>
</dbReference>
<dbReference type="PROSITE" id="PS00675">
    <property type="entry name" value="SIGMA54_INTERACT_1"/>
    <property type="match status" value="1"/>
</dbReference>
<dbReference type="InterPro" id="IPR025944">
    <property type="entry name" value="Sigma_54_int_dom_CS"/>
</dbReference>
<evidence type="ECO:0000313" key="7">
    <source>
        <dbReference type="EMBL" id="QIB66636.1"/>
    </source>
</evidence>
<dbReference type="SUPFAM" id="SSF46689">
    <property type="entry name" value="Homeodomain-like"/>
    <property type="match status" value="1"/>
</dbReference>
<dbReference type="InterPro" id="IPR002197">
    <property type="entry name" value="HTH_Fis"/>
</dbReference>
<evidence type="ECO:0000256" key="2">
    <source>
        <dbReference type="ARBA" id="ARBA00022840"/>
    </source>
</evidence>
<name>A0A6C0U3N5_9GAMM</name>
<keyword evidence="8" id="KW-1185">Reference proteome</keyword>
<dbReference type="PANTHER" id="PTHR32071">
    <property type="entry name" value="TRANSCRIPTIONAL REGULATORY PROTEIN"/>
    <property type="match status" value="1"/>
</dbReference>
<evidence type="ECO:0000256" key="3">
    <source>
        <dbReference type="ARBA" id="ARBA00023015"/>
    </source>
</evidence>
<dbReference type="CDD" id="cd00009">
    <property type="entry name" value="AAA"/>
    <property type="match status" value="1"/>
</dbReference>
<dbReference type="Gene3D" id="3.40.50.300">
    <property type="entry name" value="P-loop containing nucleotide triphosphate hydrolases"/>
    <property type="match status" value="1"/>
</dbReference>
<dbReference type="Pfam" id="PF00158">
    <property type="entry name" value="Sigma54_activat"/>
    <property type="match status" value="1"/>
</dbReference>
<reference evidence="7 8" key="1">
    <citation type="submission" date="2020-02" db="EMBL/GenBank/DDBJ databases">
        <title>Genome sequencing for Kineobactrum sp. M2.</title>
        <authorList>
            <person name="Park S.-J."/>
        </authorList>
    </citation>
    <scope>NUCLEOTIDE SEQUENCE [LARGE SCALE GENOMIC DNA]</scope>
    <source>
        <strain evidence="7 8">M2</strain>
    </source>
</reference>
<sequence>MPERFRTDATLPSVFPGPAASRSRMDLVLTIVFHPDTGRIGERCSVPAGNAELLLGRQHPDFARLSATTGVPLGDPHLSRRALGLSRRTAALLLRRPADSCACRVDGEWLSGECELDSARLQRGVILQLAHSVVLLLRQAEAVAPGMQAAGTAGLLGSSAYMYSLREQLTRTAHSGLDVLISGETGTGKELVARAVHACSARAERPLVAVNMAAIPVGVAPAALFGSARGAFTGADRASSGYFQQAAGGSLFLDEVGDTPEHVQPQLLRALQEREIQPVGGTPERVDVRVISATEAELDAADSGFRSALRHRLGSARLRLAPLREHPEDIGELLCHFLRQACAETGTPPMLPDPASDPVAVARWADLFYSCQRHSWPGNIRELANCARQVVLDSAADPRTPVLVLPQSPAAVAESAGGRPEQPVQLGDEALRSLLEQEHYEISRAARRAGMSRQALYRRLPQLGLRLASQVPTGELQRALHSCGGDAAQAAGHLRVSAVALRARLRSSAANARPEPDHGD</sequence>
<dbReference type="InterPro" id="IPR009057">
    <property type="entry name" value="Homeodomain-like_sf"/>
</dbReference>
<dbReference type="RefSeq" id="WP_163496070.1">
    <property type="nucleotide sequence ID" value="NZ_CP048711.1"/>
</dbReference>
<protein>
    <submittedName>
        <fullName evidence="7">Sigma-54-dependent Fis family transcriptional regulator</fullName>
    </submittedName>
</protein>
<dbReference type="GO" id="GO:0006355">
    <property type="term" value="P:regulation of DNA-templated transcription"/>
    <property type="evidence" value="ECO:0007669"/>
    <property type="project" value="InterPro"/>
</dbReference>
<dbReference type="PRINTS" id="PR01590">
    <property type="entry name" value="HTHFIS"/>
</dbReference>
<evidence type="ECO:0000256" key="5">
    <source>
        <dbReference type="ARBA" id="ARBA00023163"/>
    </source>
</evidence>
<dbReference type="InterPro" id="IPR027417">
    <property type="entry name" value="P-loop_NTPase"/>
</dbReference>
<dbReference type="GO" id="GO:0043565">
    <property type="term" value="F:sequence-specific DNA binding"/>
    <property type="evidence" value="ECO:0007669"/>
    <property type="project" value="InterPro"/>
</dbReference>
<dbReference type="AlphaFoldDB" id="A0A6C0U3N5"/>
<gene>
    <name evidence="7" type="ORF">G3T16_15805</name>
</gene>
<feature type="domain" description="Sigma-54 factor interaction" evidence="6">
    <location>
        <begin position="155"/>
        <end position="392"/>
    </location>
</feature>
<dbReference type="Pfam" id="PF25601">
    <property type="entry name" value="AAA_lid_14"/>
    <property type="match status" value="1"/>
</dbReference>
<keyword evidence="1" id="KW-0547">Nucleotide-binding</keyword>
<dbReference type="Gene3D" id="1.10.8.60">
    <property type="match status" value="1"/>
</dbReference>
<dbReference type="KEGG" id="kim:G3T16_15805"/>
<dbReference type="EMBL" id="CP048711">
    <property type="protein sequence ID" value="QIB66636.1"/>
    <property type="molecule type" value="Genomic_DNA"/>
</dbReference>
<evidence type="ECO:0000259" key="6">
    <source>
        <dbReference type="PROSITE" id="PS50045"/>
    </source>
</evidence>
<keyword evidence="5" id="KW-0804">Transcription</keyword>
<dbReference type="FunFam" id="3.40.50.300:FF:000006">
    <property type="entry name" value="DNA-binding transcriptional regulator NtrC"/>
    <property type="match status" value="1"/>
</dbReference>
<dbReference type="PROSITE" id="PS50045">
    <property type="entry name" value="SIGMA54_INTERACT_4"/>
    <property type="match status" value="1"/>
</dbReference>
<keyword evidence="3" id="KW-0805">Transcription regulation</keyword>
<proteinExistence type="predicted"/>
<organism evidence="7 8">
    <name type="scientific">Kineobactrum salinum</name>
    <dbReference type="NCBI Taxonomy" id="2708301"/>
    <lineage>
        <taxon>Bacteria</taxon>
        <taxon>Pseudomonadati</taxon>
        <taxon>Pseudomonadota</taxon>
        <taxon>Gammaproteobacteria</taxon>
        <taxon>Cellvibrionales</taxon>
        <taxon>Halieaceae</taxon>
        <taxon>Kineobactrum</taxon>
    </lineage>
</organism>
<evidence type="ECO:0000256" key="1">
    <source>
        <dbReference type="ARBA" id="ARBA00022741"/>
    </source>
</evidence>
<dbReference type="GO" id="GO:0005524">
    <property type="term" value="F:ATP binding"/>
    <property type="evidence" value="ECO:0007669"/>
    <property type="project" value="UniProtKB-KW"/>
</dbReference>
<dbReference type="Proteomes" id="UP000477680">
    <property type="component" value="Chromosome"/>
</dbReference>